<reference evidence="17 18" key="1">
    <citation type="submission" date="2020-08" db="EMBL/GenBank/DDBJ databases">
        <title>Genomic Encyclopedia of Type Strains, Phase IV (KMG-IV): sequencing the most valuable type-strain genomes for metagenomic binning, comparative biology and taxonomic classification.</title>
        <authorList>
            <person name="Goeker M."/>
        </authorList>
    </citation>
    <scope>NUCLEOTIDE SEQUENCE [LARGE SCALE GENOMIC DNA]</scope>
    <source>
        <strain evidence="17 18">DSM 23447</strain>
    </source>
</reference>
<feature type="binding site" evidence="15">
    <location>
        <position position="118"/>
    </location>
    <ligand>
        <name>Zn(2+)</name>
        <dbReference type="ChEBI" id="CHEBI:29105"/>
        <note>catalytic</note>
    </ligand>
</feature>
<dbReference type="Gene3D" id="3.40.140.10">
    <property type="entry name" value="Cytidine Deaminase, domain 2"/>
    <property type="match status" value="1"/>
</dbReference>
<organism evidence="17 18">
    <name type="scientific">Devosia subaequoris</name>
    <dbReference type="NCBI Taxonomy" id="395930"/>
    <lineage>
        <taxon>Bacteria</taxon>
        <taxon>Pseudomonadati</taxon>
        <taxon>Pseudomonadota</taxon>
        <taxon>Alphaproteobacteria</taxon>
        <taxon>Hyphomicrobiales</taxon>
        <taxon>Devosiaceae</taxon>
        <taxon>Devosia</taxon>
    </lineage>
</organism>
<keyword evidence="6 12" id="KW-0686">Riboflavin biosynthesis</keyword>
<evidence type="ECO:0000256" key="8">
    <source>
        <dbReference type="ARBA" id="ARBA00022833"/>
    </source>
</evidence>
<comment type="similarity">
    <text evidence="4 12">In the N-terminal section; belongs to the cytidine and deoxycytidylate deaminase family.</text>
</comment>
<evidence type="ECO:0000256" key="11">
    <source>
        <dbReference type="ARBA" id="ARBA00023268"/>
    </source>
</evidence>
<name>A0A7W6IKP0_9HYPH</name>
<dbReference type="EC" id="3.5.4.26" evidence="12"/>
<dbReference type="InterPro" id="IPR016193">
    <property type="entry name" value="Cytidine_deaminase-like"/>
</dbReference>
<dbReference type="InterPro" id="IPR002125">
    <property type="entry name" value="CMP_dCMP_dom"/>
</dbReference>
<keyword evidence="18" id="KW-1185">Reference proteome</keyword>
<accession>A0A7W6IKP0</accession>
<comment type="pathway">
    <text evidence="3 12">Cofactor biosynthesis; riboflavin biosynthesis; 5-amino-6-(D-ribitylamino)uracil from GTP: step 3/4.</text>
</comment>
<feature type="binding site" evidence="15">
    <location>
        <position position="109"/>
    </location>
    <ligand>
        <name>Zn(2+)</name>
        <dbReference type="ChEBI" id="CHEBI:29105"/>
        <note>catalytic</note>
    </ligand>
</feature>
<evidence type="ECO:0000256" key="2">
    <source>
        <dbReference type="ARBA" id="ARBA00004882"/>
    </source>
</evidence>
<comment type="pathway">
    <text evidence="2 12">Cofactor biosynthesis; riboflavin biosynthesis; 5-amino-6-(D-ribitylamino)uracil from GTP: step 2/4.</text>
</comment>
<dbReference type="UniPathway" id="UPA00275">
    <property type="reaction ID" value="UER00401"/>
</dbReference>
<feature type="active site" description="Proton donor" evidence="13">
    <location>
        <position position="83"/>
    </location>
</feature>
<comment type="cofactor">
    <cofactor evidence="12 15">
        <name>Zn(2+)</name>
        <dbReference type="ChEBI" id="CHEBI:29105"/>
    </cofactor>
    <text evidence="12 15">Binds 1 zinc ion.</text>
</comment>
<evidence type="ECO:0000256" key="9">
    <source>
        <dbReference type="ARBA" id="ARBA00022857"/>
    </source>
</evidence>
<keyword evidence="9 12" id="KW-0521">NADP</keyword>
<sequence>MSSFALERVFGDDGTGMDESAGYPNPDLPPRPILRAFARALDLARAHEGATAPNPPVGCVLLDANGQELATGAHRRAGMPHAEADAINKARAAGLADKIDSVVVTLEPCNHHGRTPPCAEAILGTGARLAWMACRDPNPEVTGGGAERLRAAGLDVHFLSDLHHHPEAAVLLGEANRLLAPFAKRSQTGLPFITIKQAISASGSMVPVAGRKTFTSAASLELAHRLRRRADAILTGSGTVLADNPLFTVRRVPDHSEKQRMLVILDGRRRVTETYLDAARQRGFALHLADDVHHALEAIGAAGGMEVLVEAGPSLTTHLLTTGFWDEHLLIEQAANPDGTDRVTVRRNLASQAYSHGKEKDVLGHH</sequence>
<dbReference type="InterPro" id="IPR002734">
    <property type="entry name" value="RibDG_C"/>
</dbReference>
<feature type="binding site" evidence="14">
    <location>
        <position position="227"/>
    </location>
    <ligand>
        <name>substrate</name>
    </ligand>
</feature>
<dbReference type="NCBIfam" id="TIGR00326">
    <property type="entry name" value="eubact_ribD"/>
    <property type="match status" value="1"/>
</dbReference>
<evidence type="ECO:0000256" key="12">
    <source>
        <dbReference type="PIRNR" id="PIRNR006769"/>
    </source>
</evidence>
<dbReference type="EMBL" id="JACIEW010000002">
    <property type="protein sequence ID" value="MBB4051335.1"/>
    <property type="molecule type" value="Genomic_DNA"/>
</dbReference>
<comment type="caution">
    <text evidence="17">The sequence shown here is derived from an EMBL/GenBank/DDBJ whole genome shotgun (WGS) entry which is preliminary data.</text>
</comment>
<evidence type="ECO:0000256" key="3">
    <source>
        <dbReference type="ARBA" id="ARBA00004910"/>
    </source>
</evidence>
<gene>
    <name evidence="17" type="ORF">GGR20_000971</name>
</gene>
<dbReference type="InterPro" id="IPR050765">
    <property type="entry name" value="Riboflavin_Biosynth_HTPR"/>
</dbReference>
<keyword evidence="8 12" id="KW-0862">Zinc</keyword>
<dbReference type="Pfam" id="PF01872">
    <property type="entry name" value="RibD_C"/>
    <property type="match status" value="1"/>
</dbReference>
<dbReference type="GO" id="GO:0009231">
    <property type="term" value="P:riboflavin biosynthetic process"/>
    <property type="evidence" value="ECO:0007669"/>
    <property type="project" value="UniProtKB-UniPathway"/>
</dbReference>
<keyword evidence="12 17" id="KW-0378">Hydrolase</keyword>
<keyword evidence="7 12" id="KW-0479">Metal-binding</keyword>
<dbReference type="SUPFAM" id="SSF53927">
    <property type="entry name" value="Cytidine deaminase-like"/>
    <property type="match status" value="1"/>
</dbReference>
<keyword evidence="11" id="KW-0511">Multifunctional enzyme</keyword>
<comment type="catalytic activity">
    <reaction evidence="12">
        <text>2,5-diamino-6-hydroxy-4-(5-phosphoribosylamino)-pyrimidine + H2O + H(+) = 5-amino-6-(5-phospho-D-ribosylamino)uracil + NH4(+)</text>
        <dbReference type="Rhea" id="RHEA:21868"/>
        <dbReference type="ChEBI" id="CHEBI:15377"/>
        <dbReference type="ChEBI" id="CHEBI:15378"/>
        <dbReference type="ChEBI" id="CHEBI:28938"/>
        <dbReference type="ChEBI" id="CHEBI:58453"/>
        <dbReference type="ChEBI" id="CHEBI:58614"/>
        <dbReference type="EC" id="3.5.4.26"/>
    </reaction>
</comment>
<evidence type="ECO:0000256" key="4">
    <source>
        <dbReference type="ARBA" id="ARBA00005259"/>
    </source>
</evidence>
<dbReference type="InterPro" id="IPR016192">
    <property type="entry name" value="APOBEC/CMP_deaminase_Zn-bd"/>
</dbReference>
<dbReference type="GO" id="GO:0008835">
    <property type="term" value="F:diaminohydroxyphosphoribosylaminopyrimidine deaminase activity"/>
    <property type="evidence" value="ECO:0007669"/>
    <property type="project" value="UniProtKB-EC"/>
</dbReference>
<proteinExistence type="inferred from homology"/>
<comment type="function">
    <text evidence="1 12">Converts 2,5-diamino-6-(ribosylamino)-4(3h)-pyrimidinone 5'-phosphate into 5-amino-6-(ribosylamino)-2,4(1h,3h)-pyrimidinedione 5'-phosphate.</text>
</comment>
<dbReference type="PROSITE" id="PS00903">
    <property type="entry name" value="CYT_DCMP_DEAMINASES_1"/>
    <property type="match status" value="1"/>
</dbReference>
<feature type="binding site" evidence="14">
    <location>
        <position position="243"/>
    </location>
    <ligand>
        <name>NADP(+)</name>
        <dbReference type="ChEBI" id="CHEBI:58349"/>
    </ligand>
</feature>
<evidence type="ECO:0000256" key="10">
    <source>
        <dbReference type="ARBA" id="ARBA00023002"/>
    </source>
</evidence>
<dbReference type="Gene3D" id="3.40.430.10">
    <property type="entry name" value="Dihydrofolate Reductase, subunit A"/>
    <property type="match status" value="1"/>
</dbReference>
<feature type="binding site" evidence="14">
    <location>
        <position position="310"/>
    </location>
    <ligand>
        <name>substrate</name>
    </ligand>
</feature>
<dbReference type="PANTHER" id="PTHR38011:SF7">
    <property type="entry name" value="2,5-DIAMINO-6-RIBOSYLAMINO-4(3H)-PYRIMIDINONE 5'-PHOSPHATE REDUCTASE"/>
    <property type="match status" value="1"/>
</dbReference>
<dbReference type="InterPro" id="IPR024072">
    <property type="entry name" value="DHFR-like_dom_sf"/>
</dbReference>
<feature type="binding site" evidence="15">
    <location>
        <position position="81"/>
    </location>
    <ligand>
        <name>Zn(2+)</name>
        <dbReference type="ChEBI" id="CHEBI:29105"/>
        <note>catalytic</note>
    </ligand>
</feature>
<comment type="similarity">
    <text evidence="5 12">In the C-terminal section; belongs to the HTP reductase family.</text>
</comment>
<evidence type="ECO:0000256" key="14">
    <source>
        <dbReference type="PIRSR" id="PIRSR006769-2"/>
    </source>
</evidence>
<dbReference type="PANTHER" id="PTHR38011">
    <property type="entry name" value="DIHYDROFOLATE REDUCTASE FAMILY PROTEIN (AFU_ORTHOLOGUE AFUA_8G06820)"/>
    <property type="match status" value="1"/>
</dbReference>
<evidence type="ECO:0000256" key="5">
    <source>
        <dbReference type="ARBA" id="ARBA00007417"/>
    </source>
</evidence>
<feature type="binding site" evidence="14">
    <location>
        <position position="239"/>
    </location>
    <ligand>
        <name>NADP(+)</name>
        <dbReference type="ChEBI" id="CHEBI:58349"/>
    </ligand>
</feature>
<dbReference type="GO" id="GO:0008270">
    <property type="term" value="F:zinc ion binding"/>
    <property type="evidence" value="ECO:0007669"/>
    <property type="project" value="InterPro"/>
</dbReference>
<evidence type="ECO:0000313" key="17">
    <source>
        <dbReference type="EMBL" id="MBB4051335.1"/>
    </source>
</evidence>
<dbReference type="RefSeq" id="WP_210283083.1">
    <property type="nucleotide sequence ID" value="NZ_JACIEW010000002.1"/>
</dbReference>
<evidence type="ECO:0000313" key="18">
    <source>
        <dbReference type="Proteomes" id="UP000547011"/>
    </source>
</evidence>
<feature type="binding site" evidence="14">
    <location>
        <position position="250"/>
    </location>
    <ligand>
        <name>substrate</name>
    </ligand>
</feature>
<dbReference type="CDD" id="cd01284">
    <property type="entry name" value="Riboflavin_deaminase-reductase"/>
    <property type="match status" value="1"/>
</dbReference>
<dbReference type="InterPro" id="IPR004794">
    <property type="entry name" value="Eubact_RibD"/>
</dbReference>
<dbReference type="Proteomes" id="UP000547011">
    <property type="component" value="Unassembled WGS sequence"/>
</dbReference>
<evidence type="ECO:0000256" key="6">
    <source>
        <dbReference type="ARBA" id="ARBA00022619"/>
    </source>
</evidence>
<feature type="binding site" evidence="14">
    <location>
        <position position="198"/>
    </location>
    <ligand>
        <name>NADP(+)</name>
        <dbReference type="ChEBI" id="CHEBI:58349"/>
    </ligand>
</feature>
<dbReference type="PIRSF" id="PIRSF006769">
    <property type="entry name" value="RibD"/>
    <property type="match status" value="1"/>
</dbReference>
<dbReference type="Pfam" id="PF00383">
    <property type="entry name" value="dCMP_cyt_deam_1"/>
    <property type="match status" value="1"/>
</dbReference>
<dbReference type="GO" id="GO:0008703">
    <property type="term" value="F:5-amino-6-(5-phosphoribosylamino)uracil reductase activity"/>
    <property type="evidence" value="ECO:0007669"/>
    <property type="project" value="UniProtKB-EC"/>
</dbReference>
<evidence type="ECO:0000256" key="7">
    <source>
        <dbReference type="ARBA" id="ARBA00022723"/>
    </source>
</evidence>
<evidence type="ECO:0000256" key="13">
    <source>
        <dbReference type="PIRSR" id="PIRSR006769-1"/>
    </source>
</evidence>
<evidence type="ECO:0000256" key="15">
    <source>
        <dbReference type="PIRSR" id="PIRSR006769-3"/>
    </source>
</evidence>
<evidence type="ECO:0000256" key="1">
    <source>
        <dbReference type="ARBA" id="ARBA00002151"/>
    </source>
</evidence>
<keyword evidence="10 12" id="KW-0560">Oxidoreductase</keyword>
<evidence type="ECO:0000259" key="16">
    <source>
        <dbReference type="PROSITE" id="PS51747"/>
    </source>
</evidence>
<dbReference type="PROSITE" id="PS51747">
    <property type="entry name" value="CYT_DCMP_DEAMINASES_2"/>
    <property type="match status" value="1"/>
</dbReference>
<dbReference type="EC" id="1.1.1.193" evidence="12"/>
<dbReference type="SUPFAM" id="SSF53597">
    <property type="entry name" value="Dihydrofolate reductase-like"/>
    <property type="match status" value="1"/>
</dbReference>
<dbReference type="AlphaFoldDB" id="A0A7W6IKP0"/>
<comment type="catalytic activity">
    <reaction evidence="12">
        <text>5-amino-6-(5-phospho-D-ribitylamino)uracil + NADP(+) = 5-amino-6-(5-phospho-D-ribosylamino)uracil + NADPH + H(+)</text>
        <dbReference type="Rhea" id="RHEA:17845"/>
        <dbReference type="ChEBI" id="CHEBI:15378"/>
        <dbReference type="ChEBI" id="CHEBI:57783"/>
        <dbReference type="ChEBI" id="CHEBI:58349"/>
        <dbReference type="ChEBI" id="CHEBI:58421"/>
        <dbReference type="ChEBI" id="CHEBI:58453"/>
        <dbReference type="EC" id="1.1.1.193"/>
    </reaction>
</comment>
<feature type="domain" description="CMP/dCMP-type deaminase" evidence="16">
    <location>
        <begin position="28"/>
        <end position="157"/>
    </location>
</feature>
<protein>
    <recommendedName>
        <fullName evidence="12">Riboflavin biosynthesis protein RibD</fullName>
    </recommendedName>
    <domain>
        <recommendedName>
            <fullName evidence="12">Diaminohydroxyphosphoribosylaminopyrimidine deaminase</fullName>
            <shortName evidence="12">DRAP deaminase</shortName>
            <ecNumber evidence="12">3.5.4.26</ecNumber>
        </recommendedName>
        <alternativeName>
            <fullName evidence="12">Riboflavin-specific deaminase</fullName>
        </alternativeName>
    </domain>
    <domain>
        <recommendedName>
            <fullName evidence="12">5-amino-6-(5-phosphoribosylamino)uracil reductase</fullName>
            <ecNumber evidence="12">1.1.1.193</ecNumber>
        </recommendedName>
        <alternativeName>
            <fullName evidence="12">HTP reductase</fullName>
        </alternativeName>
    </domain>
</protein>